<evidence type="ECO:0000313" key="3">
    <source>
        <dbReference type="EMBL" id="RID82216.1"/>
    </source>
</evidence>
<feature type="transmembrane region" description="Helical" evidence="1">
    <location>
        <begin position="45"/>
        <end position="64"/>
    </location>
</feature>
<dbReference type="InterPro" id="IPR012340">
    <property type="entry name" value="NA-bd_OB-fold"/>
</dbReference>
<accession>A0A398B351</accession>
<keyword evidence="1" id="KW-0472">Membrane</keyword>
<proteinExistence type="predicted"/>
<dbReference type="InterPro" id="IPR058653">
    <property type="entry name" value="NfeD2_TM"/>
</dbReference>
<dbReference type="RefSeq" id="WP_119118697.1">
    <property type="nucleotide sequence ID" value="NZ_QWVS01000052.1"/>
</dbReference>
<dbReference type="EMBL" id="QWVS01000052">
    <property type="protein sequence ID" value="RID82216.1"/>
    <property type="molecule type" value="Genomic_DNA"/>
</dbReference>
<feature type="transmembrane region" description="Helical" evidence="1">
    <location>
        <begin position="70"/>
        <end position="93"/>
    </location>
</feature>
<comment type="caution">
    <text evidence="3">The sequence shown here is derived from an EMBL/GenBank/DDBJ whole genome shotgun (WGS) entry which is preliminary data.</text>
</comment>
<gene>
    <name evidence="3" type="ORF">D1953_18550</name>
</gene>
<keyword evidence="1" id="KW-0812">Transmembrane</keyword>
<dbReference type="Proteomes" id="UP000266016">
    <property type="component" value="Unassembled WGS sequence"/>
</dbReference>
<dbReference type="Pfam" id="PF25842">
    <property type="entry name" value="NfeD_TM"/>
    <property type="match status" value="1"/>
</dbReference>
<name>A0A398B351_9BACI</name>
<evidence type="ECO:0000259" key="2">
    <source>
        <dbReference type="Pfam" id="PF25842"/>
    </source>
</evidence>
<sequence>MEIFGVSLQTFYLYGLIISGAVTFLFILFHDVFSGFELPDMFNPTLVFSFFTLFFATAFLFTWGTGLHEWLVASLSFVISLIMVTLLNLFILIPISTAEESLAFTEDDLQGRVGRVLTAVPVDGFGEVLIESNSGNIAKPAASYNNEAIPFDTKVLVIEVKEGVLYVIAYKQI</sequence>
<dbReference type="AlphaFoldDB" id="A0A398B351"/>
<protein>
    <recommendedName>
        <fullName evidence="2">Membrane protein NfeD2 N-terminal transmembrane domain-containing protein</fullName>
    </recommendedName>
</protein>
<keyword evidence="4" id="KW-1185">Reference proteome</keyword>
<reference evidence="3 4" key="1">
    <citation type="submission" date="2018-08" db="EMBL/GenBank/DDBJ databases">
        <title>Bacillus jemisoniae sp. nov., Bacillus chryseoplanitiae sp. nov., Bacillus resnikiae sp. nov., and Bacillus frankliniae sp. nov., isolated from Viking spacecraft and associated surfaces.</title>
        <authorList>
            <person name="Seuylemezian A."/>
            <person name="Vaishampayan P."/>
        </authorList>
    </citation>
    <scope>NUCLEOTIDE SEQUENCE [LARGE SCALE GENOMIC DNA]</scope>
    <source>
        <strain evidence="3 4">MA001</strain>
    </source>
</reference>
<keyword evidence="1" id="KW-1133">Transmembrane helix</keyword>
<organism evidence="3 4">
    <name type="scientific">Peribacillus asahii</name>
    <dbReference type="NCBI Taxonomy" id="228899"/>
    <lineage>
        <taxon>Bacteria</taxon>
        <taxon>Bacillati</taxon>
        <taxon>Bacillota</taxon>
        <taxon>Bacilli</taxon>
        <taxon>Bacillales</taxon>
        <taxon>Bacillaceae</taxon>
        <taxon>Peribacillus</taxon>
    </lineage>
</organism>
<evidence type="ECO:0000256" key="1">
    <source>
        <dbReference type="SAM" id="Phobius"/>
    </source>
</evidence>
<feature type="domain" description="Membrane protein NfeD2 N-terminal transmembrane" evidence="2">
    <location>
        <begin position="1"/>
        <end position="100"/>
    </location>
</feature>
<evidence type="ECO:0000313" key="4">
    <source>
        <dbReference type="Proteomes" id="UP000266016"/>
    </source>
</evidence>
<feature type="transmembrane region" description="Helical" evidence="1">
    <location>
        <begin position="12"/>
        <end position="33"/>
    </location>
</feature>
<dbReference type="Gene3D" id="2.40.50.140">
    <property type="entry name" value="Nucleic acid-binding proteins"/>
    <property type="match status" value="1"/>
</dbReference>